<sequence>MDKGGCPVVGFSLSSTQHHHDPILHSIREKASCVDGSEKEEDCRRKSGDVPVVFPSLLRLPESSLFMANYGSGTEDWMHRNTIDVSNNIISSTASTGSVEGRRDQNFLSLYKAENNHNSMEQQYNYFIPVSSDQEIYNRNNNLITFPLVEDYERIQSDLQENDFHNDVYNNEVVSPLQQNPSSVVLNFNWSENHTITNFSPLTQSMDPSSSMQTSDDDPKRSKKMVSFKSNDNFGQRTSQYRGVTRHRWTGRYEAHLWDNSCRKEGQTRKGRQVYLGGYDKEEKAARSYDLAALKYWGPTSFVNFPISTYEKELVEMKNLSRQEFVANLRRRSSGFSRGASAYRGVTRHHQHGRWQARIGRVAGNRDLYLGTFSTQEEAAEAYDIAAIKFRGVNAVTNFDIIRYDVERICSKSTALIAGDNATETSSSEA</sequence>
<dbReference type="FunFam" id="3.30.730.10:FF:000002">
    <property type="entry name" value="AP2-like ethylene-responsive transcription factor"/>
    <property type="match status" value="1"/>
</dbReference>
<evidence type="ECO:0000256" key="2">
    <source>
        <dbReference type="ARBA" id="ARBA00022737"/>
    </source>
</evidence>
<dbReference type="PANTHER" id="PTHR32467:SF90">
    <property type="entry name" value="AP2-LIKE ETHYLENE-RESPONSIVE TRANSCRIPTION FACTOR AIL1"/>
    <property type="match status" value="1"/>
</dbReference>
<evidence type="ECO:0000259" key="9">
    <source>
        <dbReference type="PROSITE" id="PS51032"/>
    </source>
</evidence>
<dbReference type="GO" id="GO:0005634">
    <property type="term" value="C:nucleus"/>
    <property type="evidence" value="ECO:0007669"/>
    <property type="project" value="UniProtKB-SubCell"/>
</dbReference>
<dbReference type="AlphaFoldDB" id="A0A0K9Q2F5"/>
<dbReference type="Gene3D" id="3.30.730.10">
    <property type="entry name" value="AP2/ERF domain"/>
    <property type="match status" value="2"/>
</dbReference>
<evidence type="ECO:0000256" key="3">
    <source>
        <dbReference type="ARBA" id="ARBA00023015"/>
    </source>
</evidence>
<protein>
    <recommendedName>
        <fullName evidence="9">AP2/ERF domain-containing protein</fullName>
    </recommendedName>
</protein>
<reference evidence="11" key="1">
    <citation type="journal article" date="2016" name="Nature">
        <title>The genome of the seagrass Zostera marina reveals angiosperm adaptation to the sea.</title>
        <authorList>
            <person name="Olsen J.L."/>
            <person name="Rouze P."/>
            <person name="Verhelst B."/>
            <person name="Lin Y.-C."/>
            <person name="Bayer T."/>
            <person name="Collen J."/>
            <person name="Dattolo E."/>
            <person name="De Paoli E."/>
            <person name="Dittami S."/>
            <person name="Maumus F."/>
            <person name="Michel G."/>
            <person name="Kersting A."/>
            <person name="Lauritano C."/>
            <person name="Lohaus R."/>
            <person name="Toepel M."/>
            <person name="Tonon T."/>
            <person name="Vanneste K."/>
            <person name="Amirebrahimi M."/>
            <person name="Brakel J."/>
            <person name="Bostroem C."/>
            <person name="Chovatia M."/>
            <person name="Grimwood J."/>
            <person name="Jenkins J.W."/>
            <person name="Jueterbock A."/>
            <person name="Mraz A."/>
            <person name="Stam W.T."/>
            <person name="Tice H."/>
            <person name="Bornberg-Bauer E."/>
            <person name="Green P.J."/>
            <person name="Pearson G.A."/>
            <person name="Procaccini G."/>
            <person name="Duarte C.M."/>
            <person name="Schmutz J."/>
            <person name="Reusch T.B.H."/>
            <person name="Van de Peer Y."/>
        </authorList>
    </citation>
    <scope>NUCLEOTIDE SEQUENCE [LARGE SCALE GENOMIC DNA]</scope>
    <source>
        <strain evidence="11">cv. Finnish</strain>
    </source>
</reference>
<dbReference type="Pfam" id="PF00847">
    <property type="entry name" value="AP2"/>
    <property type="match status" value="2"/>
</dbReference>
<comment type="similarity">
    <text evidence="7">Belongs to the AP2/ERF transcription factor family. AP2 subfamily.</text>
</comment>
<gene>
    <name evidence="10" type="ORF">ZOSMA_115G00200</name>
</gene>
<keyword evidence="11" id="KW-1185">Reference proteome</keyword>
<dbReference type="PANTHER" id="PTHR32467">
    <property type="entry name" value="AP2-LIKE ETHYLENE-RESPONSIVE TRANSCRIPTION FACTOR"/>
    <property type="match status" value="1"/>
</dbReference>
<dbReference type="InterPro" id="IPR016177">
    <property type="entry name" value="DNA-bd_dom_sf"/>
</dbReference>
<dbReference type="InterPro" id="IPR036955">
    <property type="entry name" value="AP2/ERF_dom_sf"/>
</dbReference>
<comment type="subcellular location">
    <subcellularLocation>
        <location evidence="1">Nucleus</location>
    </subcellularLocation>
</comment>
<evidence type="ECO:0000256" key="1">
    <source>
        <dbReference type="ARBA" id="ARBA00004123"/>
    </source>
</evidence>
<comment type="caution">
    <text evidence="10">The sequence shown here is derived from an EMBL/GenBank/DDBJ whole genome shotgun (WGS) entry which is preliminary data.</text>
</comment>
<evidence type="ECO:0000256" key="4">
    <source>
        <dbReference type="ARBA" id="ARBA00023125"/>
    </source>
</evidence>
<dbReference type="Proteomes" id="UP000036987">
    <property type="component" value="Unassembled WGS sequence"/>
</dbReference>
<evidence type="ECO:0000313" key="10">
    <source>
        <dbReference type="EMBL" id="KMZ75384.1"/>
    </source>
</evidence>
<dbReference type="PRINTS" id="PR00367">
    <property type="entry name" value="ETHRSPELEMNT"/>
</dbReference>
<organism evidence="10 11">
    <name type="scientific">Zostera marina</name>
    <name type="common">Eelgrass</name>
    <dbReference type="NCBI Taxonomy" id="29655"/>
    <lineage>
        <taxon>Eukaryota</taxon>
        <taxon>Viridiplantae</taxon>
        <taxon>Streptophyta</taxon>
        <taxon>Embryophyta</taxon>
        <taxon>Tracheophyta</taxon>
        <taxon>Spermatophyta</taxon>
        <taxon>Magnoliopsida</taxon>
        <taxon>Liliopsida</taxon>
        <taxon>Zosteraceae</taxon>
        <taxon>Zostera</taxon>
    </lineage>
</organism>
<keyword evidence="6" id="KW-0539">Nucleus</keyword>
<evidence type="ECO:0000256" key="6">
    <source>
        <dbReference type="ARBA" id="ARBA00023242"/>
    </source>
</evidence>
<name>A0A0K9Q2F5_ZOSMR</name>
<dbReference type="SMR" id="A0A0K9Q2F5"/>
<dbReference type="GO" id="GO:0003677">
    <property type="term" value="F:DNA binding"/>
    <property type="evidence" value="ECO:0007669"/>
    <property type="project" value="UniProtKB-KW"/>
</dbReference>
<dbReference type="PROSITE" id="PS51032">
    <property type="entry name" value="AP2_ERF"/>
    <property type="match status" value="2"/>
</dbReference>
<feature type="domain" description="AP2/ERF" evidence="9">
    <location>
        <begin position="240"/>
        <end position="306"/>
    </location>
</feature>
<dbReference type="STRING" id="29655.A0A0K9Q2F5"/>
<keyword evidence="2" id="KW-0677">Repeat</keyword>
<feature type="compositionally biased region" description="Polar residues" evidence="8">
    <location>
        <begin position="200"/>
        <end position="214"/>
    </location>
</feature>
<proteinExistence type="inferred from homology"/>
<evidence type="ECO:0000256" key="5">
    <source>
        <dbReference type="ARBA" id="ARBA00023163"/>
    </source>
</evidence>
<feature type="domain" description="AP2/ERF" evidence="9">
    <location>
        <begin position="342"/>
        <end position="400"/>
    </location>
</feature>
<keyword evidence="3" id="KW-0805">Transcription regulation</keyword>
<evidence type="ECO:0000256" key="8">
    <source>
        <dbReference type="SAM" id="MobiDB-lite"/>
    </source>
</evidence>
<dbReference type="FunFam" id="3.30.730.10:FF:000003">
    <property type="entry name" value="AP2-like ethylene-responsive transcription factor ANT"/>
    <property type="match status" value="1"/>
</dbReference>
<evidence type="ECO:0000313" key="11">
    <source>
        <dbReference type="Proteomes" id="UP000036987"/>
    </source>
</evidence>
<keyword evidence="5" id="KW-0804">Transcription</keyword>
<dbReference type="EMBL" id="LFYR01000176">
    <property type="protein sequence ID" value="KMZ75384.1"/>
    <property type="molecule type" value="Genomic_DNA"/>
</dbReference>
<dbReference type="SMART" id="SM00380">
    <property type="entry name" value="AP2"/>
    <property type="match status" value="2"/>
</dbReference>
<accession>A0A0K9Q2F5</accession>
<keyword evidence="4" id="KW-0238">DNA-binding</keyword>
<dbReference type="GO" id="GO:0003700">
    <property type="term" value="F:DNA-binding transcription factor activity"/>
    <property type="evidence" value="ECO:0007669"/>
    <property type="project" value="InterPro"/>
</dbReference>
<evidence type="ECO:0000256" key="7">
    <source>
        <dbReference type="ARBA" id="ARBA00037973"/>
    </source>
</evidence>
<dbReference type="OrthoDB" id="207175at2759"/>
<feature type="region of interest" description="Disordered" evidence="8">
    <location>
        <begin position="200"/>
        <end position="233"/>
    </location>
</feature>
<dbReference type="CDD" id="cd00018">
    <property type="entry name" value="AP2"/>
    <property type="match status" value="2"/>
</dbReference>
<dbReference type="SUPFAM" id="SSF54171">
    <property type="entry name" value="DNA-binding domain"/>
    <property type="match status" value="2"/>
</dbReference>
<dbReference type="InterPro" id="IPR001471">
    <property type="entry name" value="AP2/ERF_dom"/>
</dbReference>